<organism evidence="1 2">
    <name type="scientific">Rhodopseudomonas palustris</name>
    <dbReference type="NCBI Taxonomy" id="1076"/>
    <lineage>
        <taxon>Bacteria</taxon>
        <taxon>Pseudomonadati</taxon>
        <taxon>Pseudomonadota</taxon>
        <taxon>Alphaproteobacteria</taxon>
        <taxon>Hyphomicrobiales</taxon>
        <taxon>Nitrobacteraceae</taxon>
        <taxon>Rhodopseudomonas</taxon>
    </lineage>
</organism>
<sequence length="92" mass="9861">MPVLRYFATVGPALLALIVIVDAVFGEAPPRFNDAIFSSAVYAPSIAAASLRPERGFADDVTPADRVRQVFGQFSANDSKRLKRYSSAATAI</sequence>
<comment type="caution">
    <text evidence="1">The sequence shown here is derived from an EMBL/GenBank/DDBJ whole genome shotgun (WGS) entry which is preliminary data.</text>
</comment>
<accession>A0A933S2B9</accession>
<dbReference type="EMBL" id="JACRJB010000066">
    <property type="protein sequence ID" value="MBI5132375.1"/>
    <property type="molecule type" value="Genomic_DNA"/>
</dbReference>
<gene>
    <name evidence="1" type="ORF">HZA66_23290</name>
</gene>
<reference evidence="1" key="1">
    <citation type="submission" date="2020-07" db="EMBL/GenBank/DDBJ databases">
        <title>Huge and variable diversity of episymbiotic CPR bacteria and DPANN archaea in groundwater ecosystems.</title>
        <authorList>
            <person name="He C.Y."/>
            <person name="Keren R."/>
            <person name="Whittaker M."/>
            <person name="Farag I.F."/>
            <person name="Doudna J."/>
            <person name="Cate J.H.D."/>
            <person name="Banfield J.F."/>
        </authorList>
    </citation>
    <scope>NUCLEOTIDE SEQUENCE</scope>
    <source>
        <strain evidence="1">NC_groundwater_1818_Pr3_B-0.1um_66_35</strain>
    </source>
</reference>
<evidence type="ECO:0000313" key="2">
    <source>
        <dbReference type="Proteomes" id="UP000782519"/>
    </source>
</evidence>
<evidence type="ECO:0000313" key="1">
    <source>
        <dbReference type="EMBL" id="MBI5132375.1"/>
    </source>
</evidence>
<name>A0A933S2B9_RHOPL</name>
<proteinExistence type="predicted"/>
<dbReference type="AlphaFoldDB" id="A0A933S2B9"/>
<protein>
    <submittedName>
        <fullName evidence="1">Uncharacterized protein</fullName>
    </submittedName>
</protein>
<dbReference type="Proteomes" id="UP000782519">
    <property type="component" value="Unassembled WGS sequence"/>
</dbReference>